<dbReference type="AlphaFoldDB" id="A0A8X6T9M5"/>
<sequence length="221" mass="25270">MPKVVPDIKKDGTIVLQKNSGNLFAFKDKKKSVLMLSIICNNVTVSMGKKYGKDIWKSLCIVEYNQNMECVHTGDSFIYHYAAFRKTVKWFKKLFFGLLNMALLNANSFLQNPSVANDFLQNVIRKINPLGLNFEEVLMDTSELDTLCLELLESLKPISVINSDRSMYYEIKAELLLNFLKDVISQLVTEEQYESQLAFALDTLSKNNETLEESTWKVVGN</sequence>
<feature type="domain" description="PiggyBac transposable element-derived protein" evidence="1">
    <location>
        <begin position="17"/>
        <end position="106"/>
    </location>
</feature>
<dbReference type="Proteomes" id="UP000887013">
    <property type="component" value="Unassembled WGS sequence"/>
</dbReference>
<dbReference type="InterPro" id="IPR029526">
    <property type="entry name" value="PGBD"/>
</dbReference>
<protein>
    <submittedName>
        <fullName evidence="2">PiggyBac transposable element-derived protein 4</fullName>
    </submittedName>
</protein>
<reference evidence="2" key="1">
    <citation type="submission" date="2020-08" db="EMBL/GenBank/DDBJ databases">
        <title>Multicomponent nature underlies the extraordinary mechanical properties of spider dragline silk.</title>
        <authorList>
            <person name="Kono N."/>
            <person name="Nakamura H."/>
            <person name="Mori M."/>
            <person name="Yoshida Y."/>
            <person name="Ohtoshi R."/>
            <person name="Malay A.D."/>
            <person name="Moran D.A.P."/>
            <person name="Tomita M."/>
            <person name="Numata K."/>
            <person name="Arakawa K."/>
        </authorList>
    </citation>
    <scope>NUCLEOTIDE SEQUENCE</scope>
</reference>
<comment type="caution">
    <text evidence="2">The sequence shown here is derived from an EMBL/GenBank/DDBJ whole genome shotgun (WGS) entry which is preliminary data.</text>
</comment>
<organism evidence="2 3">
    <name type="scientific">Nephila pilipes</name>
    <name type="common">Giant wood spider</name>
    <name type="synonym">Nephila maculata</name>
    <dbReference type="NCBI Taxonomy" id="299642"/>
    <lineage>
        <taxon>Eukaryota</taxon>
        <taxon>Metazoa</taxon>
        <taxon>Ecdysozoa</taxon>
        <taxon>Arthropoda</taxon>
        <taxon>Chelicerata</taxon>
        <taxon>Arachnida</taxon>
        <taxon>Araneae</taxon>
        <taxon>Araneomorphae</taxon>
        <taxon>Entelegynae</taxon>
        <taxon>Araneoidea</taxon>
        <taxon>Nephilidae</taxon>
        <taxon>Nephila</taxon>
    </lineage>
</organism>
<name>A0A8X6T9M5_NEPPI</name>
<dbReference type="Pfam" id="PF13843">
    <property type="entry name" value="DDE_Tnp_1_7"/>
    <property type="match status" value="1"/>
</dbReference>
<accession>A0A8X6T9M5</accession>
<evidence type="ECO:0000313" key="2">
    <source>
        <dbReference type="EMBL" id="GFS84931.1"/>
    </source>
</evidence>
<keyword evidence="3" id="KW-1185">Reference proteome</keyword>
<evidence type="ECO:0000313" key="3">
    <source>
        <dbReference type="Proteomes" id="UP000887013"/>
    </source>
</evidence>
<proteinExistence type="predicted"/>
<dbReference type="EMBL" id="BMAW01098461">
    <property type="protein sequence ID" value="GFS84931.1"/>
    <property type="molecule type" value="Genomic_DNA"/>
</dbReference>
<dbReference type="OrthoDB" id="123207at2759"/>
<evidence type="ECO:0000259" key="1">
    <source>
        <dbReference type="Pfam" id="PF13843"/>
    </source>
</evidence>
<gene>
    <name evidence="2" type="primary">PGBD4_282</name>
    <name evidence="2" type="ORF">NPIL_85761</name>
</gene>